<proteinExistence type="predicted"/>
<name>X1RNY4_9ZZZZ</name>
<gene>
    <name evidence="1" type="ORF">S12H4_02040</name>
</gene>
<sequence>MTIDEAIENRERYLKNSAIPKSTEDYNATLLGIEALKALKENRIAALPWTEELLPGETKD</sequence>
<reference evidence="1" key="1">
    <citation type="journal article" date="2014" name="Front. Microbiol.">
        <title>High frequency of phylogenetically diverse reductive dehalogenase-homologous genes in deep subseafloor sedimentary metagenomes.</title>
        <authorList>
            <person name="Kawai M."/>
            <person name="Futagami T."/>
            <person name="Toyoda A."/>
            <person name="Takaki Y."/>
            <person name="Nishi S."/>
            <person name="Hori S."/>
            <person name="Arai W."/>
            <person name="Tsubouchi T."/>
            <person name="Morono Y."/>
            <person name="Uchiyama I."/>
            <person name="Ito T."/>
            <person name="Fujiyama A."/>
            <person name="Inagaki F."/>
            <person name="Takami H."/>
        </authorList>
    </citation>
    <scope>NUCLEOTIDE SEQUENCE</scope>
    <source>
        <strain evidence="1">Expedition CK06-06</strain>
    </source>
</reference>
<comment type="caution">
    <text evidence="1">The sequence shown here is derived from an EMBL/GenBank/DDBJ whole genome shotgun (WGS) entry which is preliminary data.</text>
</comment>
<protein>
    <submittedName>
        <fullName evidence="1">Uncharacterized protein</fullName>
    </submittedName>
</protein>
<evidence type="ECO:0000313" key="1">
    <source>
        <dbReference type="EMBL" id="GAI64875.1"/>
    </source>
</evidence>
<dbReference type="EMBL" id="BARW01000464">
    <property type="protein sequence ID" value="GAI64875.1"/>
    <property type="molecule type" value="Genomic_DNA"/>
</dbReference>
<organism evidence="1">
    <name type="scientific">marine sediment metagenome</name>
    <dbReference type="NCBI Taxonomy" id="412755"/>
    <lineage>
        <taxon>unclassified sequences</taxon>
        <taxon>metagenomes</taxon>
        <taxon>ecological metagenomes</taxon>
    </lineage>
</organism>
<dbReference type="AlphaFoldDB" id="X1RNY4"/>
<accession>X1RNY4</accession>